<feature type="compositionally biased region" description="Acidic residues" evidence="1">
    <location>
        <begin position="191"/>
        <end position="204"/>
    </location>
</feature>
<evidence type="ECO:0000313" key="2">
    <source>
        <dbReference type="EMBL" id="EPT01617.1"/>
    </source>
</evidence>
<dbReference type="EMBL" id="KE504140">
    <property type="protein sequence ID" value="EPT01617.1"/>
    <property type="molecule type" value="Genomic_DNA"/>
</dbReference>
<protein>
    <recommendedName>
        <fullName evidence="4">DDE-1 domain-containing protein</fullName>
    </recommendedName>
</protein>
<dbReference type="PANTHER" id="PTHR35871:SF1">
    <property type="entry name" value="CXC1-LIKE CYSTEINE CLUSTER ASSOCIATED WITH KDZ TRANSPOSASES DOMAIN-CONTAINING PROTEIN"/>
    <property type="match status" value="1"/>
</dbReference>
<evidence type="ECO:0008006" key="4">
    <source>
        <dbReference type="Google" id="ProtNLM"/>
    </source>
</evidence>
<dbReference type="eggNOG" id="ENOG502RT6R">
    <property type="taxonomic scope" value="Eukaryota"/>
</dbReference>
<evidence type="ECO:0000256" key="1">
    <source>
        <dbReference type="SAM" id="MobiDB-lite"/>
    </source>
</evidence>
<dbReference type="OrthoDB" id="3218065at2759"/>
<accession>S8E9D2</accession>
<dbReference type="HOGENOM" id="CLU_005726_2_4_1"/>
<feature type="region of interest" description="Disordered" evidence="1">
    <location>
        <begin position="191"/>
        <end position="261"/>
    </location>
</feature>
<feature type="region of interest" description="Disordered" evidence="1">
    <location>
        <begin position="107"/>
        <end position="136"/>
    </location>
</feature>
<keyword evidence="3" id="KW-1185">Reference proteome</keyword>
<feature type="compositionally biased region" description="Polar residues" evidence="1">
    <location>
        <begin position="212"/>
        <end position="232"/>
    </location>
</feature>
<dbReference type="AlphaFoldDB" id="S8E9D2"/>
<gene>
    <name evidence="2" type="ORF">FOMPIDRAFT_41382</name>
</gene>
<feature type="compositionally biased region" description="Acidic residues" evidence="1">
    <location>
        <begin position="37"/>
        <end position="56"/>
    </location>
</feature>
<organism evidence="2 3">
    <name type="scientific">Fomitopsis schrenkii</name>
    <name type="common">Brown rot fungus</name>
    <dbReference type="NCBI Taxonomy" id="2126942"/>
    <lineage>
        <taxon>Eukaryota</taxon>
        <taxon>Fungi</taxon>
        <taxon>Dikarya</taxon>
        <taxon>Basidiomycota</taxon>
        <taxon>Agaricomycotina</taxon>
        <taxon>Agaricomycetes</taxon>
        <taxon>Polyporales</taxon>
        <taxon>Fomitopsis</taxon>
    </lineage>
</organism>
<feature type="region of interest" description="Disordered" evidence="1">
    <location>
        <begin position="1"/>
        <end position="56"/>
    </location>
</feature>
<dbReference type="Proteomes" id="UP000015241">
    <property type="component" value="Unassembled WGS sequence"/>
</dbReference>
<proteinExistence type="predicted"/>
<name>S8E9D2_FOMSC</name>
<sequence>MKQKNNGQSNSETEESDSDSSRGPKNCTWDGTVNHEVEEDWPEEDSGDESSDDEVVELEGDELLASLQRVAEHKAHLRRIRDNSYTEMLRPLTGSDWKGIEKNRRLGYNGQSERTKRRKNLNARNKAGTDAVLRGSSPLHSAGAAMMRAFVSTPAVSGRDLGGGGDASIPSAQGHSADVLDIFTGYLSDLSDDSDSGSDSESSSDLDSGSEQHNSSGPRPQYSPISESTPSFPIQVPPPLKRQRHDVPARKSRTNQREHVRKIREDALKAVQRALKSRRELAFQAGMNGLQAYRARAIQACLAMVVNKGYSLVPASEIAAEGNGFARKWGGRLVRVWVREWISNRSLPASARGAHVKSFSLLSDPSILAEMRSYVRSDRWAMNPQKLADFSSRKMVPDVAKQYLQNIVMTEIPQGLKKYLELELFPRIHLKPANGISLRTAHEANDGEKKGWVFEDEYPLKKKGQGRGVHQSEVICSTCGWLKEASQTLEYGKNYEGYWNGELFVKQLKEKIIPAFEREHGAGYRMLLIVDNSQGHSAYAPDALLTSRMNLRPGGKQAHMRDGWYIRDGIRVCQAMDFPPDHPTYPSQPKGMKQRYLREHCDYTFQTLQSNMPKAMASVDLKTIRLWEHRMIRWMEAYRLGLGAKEAQLRVKEFSSRKYKSHRRVPETLASLFDTDPS</sequence>
<reference evidence="2 3" key="1">
    <citation type="journal article" date="2012" name="Science">
        <title>The Paleozoic origin of enzymatic lignin decomposition reconstructed from 31 fungal genomes.</title>
        <authorList>
            <person name="Floudas D."/>
            <person name="Binder M."/>
            <person name="Riley R."/>
            <person name="Barry K."/>
            <person name="Blanchette R.A."/>
            <person name="Henrissat B."/>
            <person name="Martinez A.T."/>
            <person name="Otillar R."/>
            <person name="Spatafora J.W."/>
            <person name="Yadav J.S."/>
            <person name="Aerts A."/>
            <person name="Benoit I."/>
            <person name="Boyd A."/>
            <person name="Carlson A."/>
            <person name="Copeland A."/>
            <person name="Coutinho P.M."/>
            <person name="de Vries R.P."/>
            <person name="Ferreira P."/>
            <person name="Findley K."/>
            <person name="Foster B."/>
            <person name="Gaskell J."/>
            <person name="Glotzer D."/>
            <person name="Gorecki P."/>
            <person name="Heitman J."/>
            <person name="Hesse C."/>
            <person name="Hori C."/>
            <person name="Igarashi K."/>
            <person name="Jurgens J.A."/>
            <person name="Kallen N."/>
            <person name="Kersten P."/>
            <person name="Kohler A."/>
            <person name="Kuees U."/>
            <person name="Kumar T.K.A."/>
            <person name="Kuo A."/>
            <person name="LaButti K."/>
            <person name="Larrondo L.F."/>
            <person name="Lindquist E."/>
            <person name="Ling A."/>
            <person name="Lombard V."/>
            <person name="Lucas S."/>
            <person name="Lundell T."/>
            <person name="Martin R."/>
            <person name="McLaughlin D.J."/>
            <person name="Morgenstern I."/>
            <person name="Morin E."/>
            <person name="Murat C."/>
            <person name="Nagy L.G."/>
            <person name="Nolan M."/>
            <person name="Ohm R.A."/>
            <person name="Patyshakuliyeva A."/>
            <person name="Rokas A."/>
            <person name="Ruiz-Duenas F.J."/>
            <person name="Sabat G."/>
            <person name="Salamov A."/>
            <person name="Samejima M."/>
            <person name="Schmutz J."/>
            <person name="Slot J.C."/>
            <person name="St John F."/>
            <person name="Stenlid J."/>
            <person name="Sun H."/>
            <person name="Sun S."/>
            <person name="Syed K."/>
            <person name="Tsang A."/>
            <person name="Wiebenga A."/>
            <person name="Young D."/>
            <person name="Pisabarro A."/>
            <person name="Eastwood D.C."/>
            <person name="Martin F."/>
            <person name="Cullen D."/>
            <person name="Grigoriev I.V."/>
            <person name="Hibbett D.S."/>
        </authorList>
    </citation>
    <scope>NUCLEOTIDE SEQUENCE</scope>
    <source>
        <strain evidence="3">FP-58527</strain>
    </source>
</reference>
<feature type="compositionally biased region" description="Basic and acidic residues" evidence="1">
    <location>
        <begin position="245"/>
        <end position="261"/>
    </location>
</feature>
<dbReference type="InParanoid" id="S8E9D2"/>
<dbReference type="PANTHER" id="PTHR35871">
    <property type="entry name" value="EXPRESSED PROTEIN"/>
    <property type="match status" value="1"/>
</dbReference>
<evidence type="ECO:0000313" key="3">
    <source>
        <dbReference type="Proteomes" id="UP000015241"/>
    </source>
</evidence>